<feature type="region of interest" description="Disordered" evidence="1">
    <location>
        <begin position="91"/>
        <end position="198"/>
    </location>
</feature>
<sequence length="425" mass="45816">MSMRIRVLTVPPLPITKVWSSLSNLPPAATVSDLKRSLCKQVPVLEGLKVDQLRLFVDDFELLETLPFDVVHENDIVHVKRVDSCIPTSVLKKRKRSDSASSTSTSSSSSSSAQSSSSGSSSDLSSSSESTTDPASDSDASPKAVKPNKRQPTNQRQFVPPGMGKPVTHSRNIRRRRKLQHERKAAIRDPGDPTVGVNAIPLGDHNQTGTQETTIAQTFAGGDGELIMASLSNKNKRRGFKNAMGKEVPSKIVFSEQAAPNANGRAQGPIPRLIPPSEKQEKGLLPPNVFVTSVDVEEGLRTVKKPRPVIPSTKRSETPPLSGSAGETDRAAIESKWDSLGLVGSVTQLPSGTIVGWKALGINPVTITPEVMLHVGTVVSCDENQTTVKILDWTGARLGSEEDIEEIEESHAWGNILGQWRIISV</sequence>
<reference evidence="2" key="2">
    <citation type="submission" date="2020-11" db="EMBL/GenBank/DDBJ databases">
        <authorList>
            <consortium name="DOE Joint Genome Institute"/>
            <person name="Kuo A."/>
            <person name="Miyauchi S."/>
            <person name="Kiss E."/>
            <person name="Drula E."/>
            <person name="Kohler A."/>
            <person name="Sanchez-Garcia M."/>
            <person name="Andreopoulos B."/>
            <person name="Barry K.W."/>
            <person name="Bonito G."/>
            <person name="Buee M."/>
            <person name="Carver A."/>
            <person name="Chen C."/>
            <person name="Cichocki N."/>
            <person name="Clum A."/>
            <person name="Culley D."/>
            <person name="Crous P.W."/>
            <person name="Fauchery L."/>
            <person name="Girlanda M."/>
            <person name="Hayes R."/>
            <person name="Keri Z."/>
            <person name="Labutti K."/>
            <person name="Lipzen A."/>
            <person name="Lombard V."/>
            <person name="Magnuson J."/>
            <person name="Maillard F."/>
            <person name="Morin E."/>
            <person name="Murat C."/>
            <person name="Nolan M."/>
            <person name="Ohm R."/>
            <person name="Pangilinan J."/>
            <person name="Pereira M."/>
            <person name="Perotto S."/>
            <person name="Peter M."/>
            <person name="Riley R."/>
            <person name="Sitrit Y."/>
            <person name="Stielow B."/>
            <person name="Szollosi G."/>
            <person name="Zifcakova L."/>
            <person name="Stursova M."/>
            <person name="Spatafora J.W."/>
            <person name="Tedersoo L."/>
            <person name="Vaario L.-M."/>
            <person name="Yamada A."/>
            <person name="Yan M."/>
            <person name="Wang P."/>
            <person name="Xu J."/>
            <person name="Bruns T."/>
            <person name="Baldrian P."/>
            <person name="Vilgalys R."/>
            <person name="Henrissat B."/>
            <person name="Grigoriev I.V."/>
            <person name="Hibbett D."/>
            <person name="Nagy L.G."/>
            <person name="Martin F.M."/>
        </authorList>
    </citation>
    <scope>NUCLEOTIDE SEQUENCE</scope>
    <source>
        <strain evidence="2">UH-Tt-Lm1</strain>
    </source>
</reference>
<organism evidence="2 3">
    <name type="scientific">Thelephora terrestris</name>
    <dbReference type="NCBI Taxonomy" id="56493"/>
    <lineage>
        <taxon>Eukaryota</taxon>
        <taxon>Fungi</taxon>
        <taxon>Dikarya</taxon>
        <taxon>Basidiomycota</taxon>
        <taxon>Agaricomycotina</taxon>
        <taxon>Agaricomycetes</taxon>
        <taxon>Thelephorales</taxon>
        <taxon>Thelephoraceae</taxon>
        <taxon>Thelephora</taxon>
    </lineage>
</organism>
<protein>
    <recommendedName>
        <fullName evidence="4">Coilin</fullName>
    </recommendedName>
</protein>
<reference evidence="2" key="1">
    <citation type="journal article" date="2020" name="Nat. Commun.">
        <title>Large-scale genome sequencing of mycorrhizal fungi provides insights into the early evolution of symbiotic traits.</title>
        <authorList>
            <person name="Miyauchi S."/>
            <person name="Kiss E."/>
            <person name="Kuo A."/>
            <person name="Drula E."/>
            <person name="Kohler A."/>
            <person name="Sanchez-Garcia M."/>
            <person name="Morin E."/>
            <person name="Andreopoulos B."/>
            <person name="Barry K.W."/>
            <person name="Bonito G."/>
            <person name="Buee M."/>
            <person name="Carver A."/>
            <person name="Chen C."/>
            <person name="Cichocki N."/>
            <person name="Clum A."/>
            <person name="Culley D."/>
            <person name="Crous P.W."/>
            <person name="Fauchery L."/>
            <person name="Girlanda M."/>
            <person name="Hayes R.D."/>
            <person name="Keri Z."/>
            <person name="LaButti K."/>
            <person name="Lipzen A."/>
            <person name="Lombard V."/>
            <person name="Magnuson J."/>
            <person name="Maillard F."/>
            <person name="Murat C."/>
            <person name="Nolan M."/>
            <person name="Ohm R.A."/>
            <person name="Pangilinan J."/>
            <person name="Pereira M.F."/>
            <person name="Perotto S."/>
            <person name="Peter M."/>
            <person name="Pfister S."/>
            <person name="Riley R."/>
            <person name="Sitrit Y."/>
            <person name="Stielow J.B."/>
            <person name="Szollosi G."/>
            <person name="Zifcakova L."/>
            <person name="Stursova M."/>
            <person name="Spatafora J.W."/>
            <person name="Tedersoo L."/>
            <person name="Vaario L.M."/>
            <person name="Yamada A."/>
            <person name="Yan M."/>
            <person name="Wang P."/>
            <person name="Xu J."/>
            <person name="Bruns T."/>
            <person name="Baldrian P."/>
            <person name="Vilgalys R."/>
            <person name="Dunand C."/>
            <person name="Henrissat B."/>
            <person name="Grigoriev I.V."/>
            <person name="Hibbett D."/>
            <person name="Nagy L.G."/>
            <person name="Martin F.M."/>
        </authorList>
    </citation>
    <scope>NUCLEOTIDE SEQUENCE</scope>
    <source>
        <strain evidence="2">UH-Tt-Lm1</strain>
    </source>
</reference>
<feature type="region of interest" description="Disordered" evidence="1">
    <location>
        <begin position="305"/>
        <end position="328"/>
    </location>
</feature>
<dbReference type="Proteomes" id="UP000736335">
    <property type="component" value="Unassembled WGS sequence"/>
</dbReference>
<proteinExistence type="predicted"/>
<dbReference type="EMBL" id="WIUZ02000012">
    <property type="protein sequence ID" value="KAF9782138.1"/>
    <property type="molecule type" value="Genomic_DNA"/>
</dbReference>
<gene>
    <name evidence="2" type="ORF">BJ322DRAFT_1074482</name>
</gene>
<comment type="caution">
    <text evidence="2">The sequence shown here is derived from an EMBL/GenBank/DDBJ whole genome shotgun (WGS) entry which is preliminary data.</text>
</comment>
<feature type="compositionally biased region" description="Low complexity" evidence="1">
    <location>
        <begin position="99"/>
        <end position="141"/>
    </location>
</feature>
<accession>A0A9P6H8Z7</accession>
<evidence type="ECO:0000313" key="3">
    <source>
        <dbReference type="Proteomes" id="UP000736335"/>
    </source>
</evidence>
<feature type="compositionally biased region" description="Basic residues" evidence="1">
    <location>
        <begin position="171"/>
        <end position="181"/>
    </location>
</feature>
<name>A0A9P6H8Z7_9AGAM</name>
<feature type="compositionally biased region" description="Basic and acidic residues" evidence="1">
    <location>
        <begin position="182"/>
        <end position="191"/>
    </location>
</feature>
<keyword evidence="3" id="KW-1185">Reference proteome</keyword>
<dbReference type="AlphaFoldDB" id="A0A9P6H8Z7"/>
<evidence type="ECO:0000313" key="2">
    <source>
        <dbReference type="EMBL" id="KAF9782138.1"/>
    </source>
</evidence>
<evidence type="ECO:0000256" key="1">
    <source>
        <dbReference type="SAM" id="MobiDB-lite"/>
    </source>
</evidence>
<evidence type="ECO:0008006" key="4">
    <source>
        <dbReference type="Google" id="ProtNLM"/>
    </source>
</evidence>
<dbReference type="OrthoDB" id="74813at2759"/>